<evidence type="ECO:0000313" key="1">
    <source>
        <dbReference type="EMBL" id="KAE8416521.1"/>
    </source>
</evidence>
<organism evidence="1 2">
    <name type="scientific">Aspergillus pseudocaelatus</name>
    <dbReference type="NCBI Taxonomy" id="1825620"/>
    <lineage>
        <taxon>Eukaryota</taxon>
        <taxon>Fungi</taxon>
        <taxon>Dikarya</taxon>
        <taxon>Ascomycota</taxon>
        <taxon>Pezizomycotina</taxon>
        <taxon>Eurotiomycetes</taxon>
        <taxon>Eurotiomycetidae</taxon>
        <taxon>Eurotiales</taxon>
        <taxon>Aspergillaceae</taxon>
        <taxon>Aspergillus</taxon>
        <taxon>Aspergillus subgen. Circumdati</taxon>
    </lineage>
</organism>
<name>A0ABQ6WLT5_9EURO</name>
<accession>A0ABQ6WLT5</accession>
<keyword evidence="2" id="KW-1185">Reference proteome</keyword>
<gene>
    <name evidence="1" type="ORF">BDV36DRAFT_260185</name>
</gene>
<proteinExistence type="predicted"/>
<dbReference type="EMBL" id="ML735751">
    <property type="protein sequence ID" value="KAE8416521.1"/>
    <property type="molecule type" value="Genomic_DNA"/>
</dbReference>
<evidence type="ECO:0000313" key="2">
    <source>
        <dbReference type="Proteomes" id="UP000325395"/>
    </source>
</evidence>
<sequence>MILARRELPSSTMLASIGSWLLQEYLLPREKTSTRKAGNTVNALQGVSFEGYQEIVKL</sequence>
<dbReference type="Proteomes" id="UP000325395">
    <property type="component" value="Unassembled WGS sequence"/>
</dbReference>
<reference evidence="1 2" key="1">
    <citation type="submission" date="2019-04" db="EMBL/GenBank/DDBJ databases">
        <authorList>
            <consortium name="DOE Joint Genome Institute"/>
            <person name="Mondo S."/>
            <person name="Kjaerbolling I."/>
            <person name="Vesth T."/>
            <person name="Frisvad J.C."/>
            <person name="Nybo J.L."/>
            <person name="Theobald S."/>
            <person name="Kildgaard S."/>
            <person name="Isbrandt T."/>
            <person name="Kuo A."/>
            <person name="Sato A."/>
            <person name="Lyhne E.K."/>
            <person name="Kogle M.E."/>
            <person name="Wiebenga A."/>
            <person name="Kun R.S."/>
            <person name="Lubbers R.J."/>
            <person name="Makela M.R."/>
            <person name="Barry K."/>
            <person name="Chovatia M."/>
            <person name="Clum A."/>
            <person name="Daum C."/>
            <person name="Haridas S."/>
            <person name="He G."/>
            <person name="LaButti K."/>
            <person name="Lipzen A."/>
            <person name="Riley R."/>
            <person name="Salamov A."/>
            <person name="Simmons B.A."/>
            <person name="Magnuson J.K."/>
            <person name="Henrissat B."/>
            <person name="Mortensen U.H."/>
            <person name="Larsen T.O."/>
            <person name="Devries R.P."/>
            <person name="Grigoriev I.V."/>
            <person name="Machida M."/>
            <person name="Baker S.E."/>
            <person name="Andersen M.R."/>
            <person name="Cantor M.N."/>
            <person name="Hua S.X."/>
        </authorList>
    </citation>
    <scope>NUCLEOTIDE SEQUENCE [LARGE SCALE GENOMIC DNA]</scope>
    <source>
        <strain evidence="1 2">CBS 117616</strain>
    </source>
</reference>
<protein>
    <submittedName>
        <fullName evidence="1">Uncharacterized protein</fullName>
    </submittedName>
</protein>